<dbReference type="GO" id="GO:0042802">
    <property type="term" value="F:identical protein binding"/>
    <property type="evidence" value="ECO:0007669"/>
    <property type="project" value="UniProtKB-ARBA"/>
</dbReference>
<dbReference type="GO" id="GO:0006351">
    <property type="term" value="P:DNA-templated transcription"/>
    <property type="evidence" value="ECO:0007669"/>
    <property type="project" value="UniProtKB-ARBA"/>
</dbReference>
<dbReference type="Pfam" id="PF00216">
    <property type="entry name" value="Bac_DNA_binding"/>
    <property type="match status" value="1"/>
</dbReference>
<dbReference type="GO" id="GO:0003677">
    <property type="term" value="F:DNA binding"/>
    <property type="evidence" value="ECO:0007669"/>
    <property type="project" value="UniProtKB-KW"/>
</dbReference>
<keyword evidence="3" id="KW-0226">DNA condensation</keyword>
<dbReference type="SUPFAM" id="SSF47729">
    <property type="entry name" value="IHF-like DNA-binding proteins"/>
    <property type="match status" value="1"/>
</dbReference>
<dbReference type="GO" id="GO:0006270">
    <property type="term" value="P:DNA replication initiation"/>
    <property type="evidence" value="ECO:0007669"/>
    <property type="project" value="UniProtKB-ARBA"/>
</dbReference>
<dbReference type="AlphaFoldDB" id="A0A0H3ZWL5"/>
<comment type="function">
    <text evidence="1">Histone-like DNA-binding protein which is capable of wrapping DNA to stabilize it, and thus to prevent its denaturation under extreme environmental conditions.</text>
</comment>
<dbReference type="InterPro" id="IPR020816">
    <property type="entry name" value="Histone-like_DNA-bd_CS"/>
</dbReference>
<dbReference type="FunFam" id="4.10.520.10:FF:000001">
    <property type="entry name" value="DNA-binding protein HU"/>
    <property type="match status" value="1"/>
</dbReference>
<comment type="similarity">
    <text evidence="2 5">Belongs to the bacterial histone-like protein family.</text>
</comment>
<evidence type="ECO:0000256" key="3">
    <source>
        <dbReference type="ARBA" id="ARBA00023067"/>
    </source>
</evidence>
<dbReference type="SMART" id="SM00411">
    <property type="entry name" value="BHL"/>
    <property type="match status" value="1"/>
</dbReference>
<evidence type="ECO:0000313" key="6">
    <source>
        <dbReference type="EMBL" id="AKN40743.1"/>
    </source>
</evidence>
<dbReference type="PANTHER" id="PTHR33175">
    <property type="entry name" value="DNA-BINDING PROTEIN HU"/>
    <property type="match status" value="1"/>
</dbReference>
<dbReference type="GO" id="GO:1990103">
    <property type="term" value="C:DnaA-HU complex"/>
    <property type="evidence" value="ECO:0007669"/>
    <property type="project" value="UniProtKB-ARBA"/>
</dbReference>
<dbReference type="InterPro" id="IPR010992">
    <property type="entry name" value="IHF-like_DNA-bd_dom_sf"/>
</dbReference>
<evidence type="ECO:0000256" key="2">
    <source>
        <dbReference type="ARBA" id="ARBA00010529"/>
    </source>
</evidence>
<evidence type="ECO:0000256" key="4">
    <source>
        <dbReference type="ARBA" id="ARBA00023125"/>
    </source>
</evidence>
<dbReference type="GO" id="GO:0005829">
    <property type="term" value="C:cytosol"/>
    <property type="evidence" value="ECO:0007669"/>
    <property type="project" value="UniProtKB-ARBA"/>
</dbReference>
<name>A0A0H3ZWL5_9VIBR</name>
<keyword evidence="4 6" id="KW-0238">DNA-binding</keyword>
<proteinExistence type="inferred from homology"/>
<dbReference type="PRINTS" id="PR01727">
    <property type="entry name" value="DNABINDINGHU"/>
</dbReference>
<evidence type="ECO:0000256" key="1">
    <source>
        <dbReference type="ARBA" id="ARBA00003819"/>
    </source>
</evidence>
<dbReference type="PANTHER" id="PTHR33175:SF3">
    <property type="entry name" value="DNA-BINDING PROTEIN HU-BETA"/>
    <property type="match status" value="1"/>
</dbReference>
<dbReference type="InterPro" id="IPR000119">
    <property type="entry name" value="Hist_DNA-bd"/>
</dbReference>
<accession>A0A0H3ZWL5</accession>
<dbReference type="Gene3D" id="4.10.520.10">
    <property type="entry name" value="IHF-like DNA-binding proteins"/>
    <property type="match status" value="1"/>
</dbReference>
<dbReference type="CDD" id="cd13831">
    <property type="entry name" value="HU"/>
    <property type="match status" value="1"/>
</dbReference>
<reference evidence="6" key="1">
    <citation type="journal article" date="2015" name="MBio">
        <title>Eco-Evolutionary Dynamics of Episomes among Ecologically Cohesive Bacterial Populations.</title>
        <authorList>
            <person name="Xue H."/>
            <person name="Cordero O.X."/>
            <person name="Camas F.M."/>
            <person name="Trimble W."/>
            <person name="Meyer F."/>
            <person name="Guglielmini J."/>
            <person name="Rocha E.P."/>
            <person name="Polz M.F."/>
        </authorList>
    </citation>
    <scope>NUCLEOTIDE SEQUENCE</scope>
    <source>
        <strain evidence="6">FF_112</strain>
    </source>
</reference>
<sequence>MAAYHIRYLDKDMGIIKSEAVYMRSLGDAKKSATRNATALTYKIEIGDIIDKPLAFRYATGKWDETEKPTNKQGNEMNRKELVDHIAEKADINKKEADAALKAIIDGITTTLADGDDVTLVGFGAFKITHRAAREGRNPKTGEVIQISASKSPTFKAGKELKAQVNP</sequence>
<evidence type="ECO:0000256" key="5">
    <source>
        <dbReference type="RuleBase" id="RU003939"/>
    </source>
</evidence>
<dbReference type="GO" id="GO:1990178">
    <property type="term" value="C:HU-DNA complex"/>
    <property type="evidence" value="ECO:0007669"/>
    <property type="project" value="UniProtKB-ARBA"/>
</dbReference>
<dbReference type="GO" id="GO:0030261">
    <property type="term" value="P:chromosome condensation"/>
    <property type="evidence" value="ECO:0007669"/>
    <property type="project" value="UniProtKB-KW"/>
</dbReference>
<dbReference type="EMBL" id="KP795704">
    <property type="protein sequence ID" value="AKN40743.1"/>
    <property type="molecule type" value="Genomic_DNA"/>
</dbReference>
<protein>
    <submittedName>
        <fullName evidence="6">DNA-binding protein HU</fullName>
    </submittedName>
</protein>
<dbReference type="PROSITE" id="PS00045">
    <property type="entry name" value="HISTONE_LIKE"/>
    <property type="match status" value="1"/>
</dbReference>
<dbReference type="GO" id="GO:0030527">
    <property type="term" value="F:structural constituent of chromatin"/>
    <property type="evidence" value="ECO:0007669"/>
    <property type="project" value="InterPro"/>
</dbReference>
<organism evidence="6">
    <name type="scientific">Vibrio tasmaniensis</name>
    <dbReference type="NCBI Taxonomy" id="212663"/>
    <lineage>
        <taxon>Bacteria</taxon>
        <taxon>Pseudomonadati</taxon>
        <taxon>Pseudomonadota</taxon>
        <taxon>Gammaproteobacteria</taxon>
        <taxon>Vibrionales</taxon>
        <taxon>Vibrionaceae</taxon>
        <taxon>Vibrio</taxon>
    </lineage>
</organism>